<evidence type="ECO:0000313" key="3">
    <source>
        <dbReference type="EMBL" id="AIY68348.1"/>
    </source>
</evidence>
<keyword evidence="1" id="KW-0325">Glycoprotein</keyword>
<sequence length="80" mass="8985">NKMNLEIYILLACFVNSFQKVSINVKDGQYKGDPVVTIGDGRIRGRYDKTANLNKPYIAFQGIPFAKPPVGNLRFSYGFP</sequence>
<dbReference type="SUPFAM" id="SSF53474">
    <property type="entry name" value="alpha/beta-Hydrolases"/>
    <property type="match status" value="1"/>
</dbReference>
<reference evidence="3" key="1">
    <citation type="submission" date="2014-07" db="EMBL/GenBank/DDBJ databases">
        <title>Identification of esterase genes and their expression profiles in several pesticides treated Colorado potato beetle, Leptinotarsa decemlineata.</title>
        <authorList>
            <person name="Lv F."/>
            <person name="Fu K."/>
        </authorList>
    </citation>
    <scope>NUCLEOTIDE SEQUENCE</scope>
</reference>
<accession>A0A0A7ENQ7</accession>
<dbReference type="EMBL" id="KM220557">
    <property type="protein sequence ID" value="AIY68348.1"/>
    <property type="molecule type" value="mRNA"/>
</dbReference>
<evidence type="ECO:0000256" key="1">
    <source>
        <dbReference type="ARBA" id="ARBA00023180"/>
    </source>
</evidence>
<feature type="non-terminal residue" evidence="3">
    <location>
        <position position="80"/>
    </location>
</feature>
<dbReference type="InterPro" id="IPR029058">
    <property type="entry name" value="AB_hydrolase_fold"/>
</dbReference>
<dbReference type="Pfam" id="PF00135">
    <property type="entry name" value="COesterase"/>
    <property type="match status" value="1"/>
</dbReference>
<dbReference type="AlphaFoldDB" id="A0A0A7ENQ7"/>
<name>A0A0A7ENQ7_LEPDE</name>
<dbReference type="OrthoDB" id="19653at2759"/>
<proteinExistence type="evidence at transcript level"/>
<feature type="domain" description="Carboxylesterase type B" evidence="2">
    <location>
        <begin position="33"/>
        <end position="76"/>
    </location>
</feature>
<organism evidence="3">
    <name type="scientific">Leptinotarsa decemlineata</name>
    <name type="common">Colorado potato beetle</name>
    <name type="synonym">Doryphora decemlineata</name>
    <dbReference type="NCBI Taxonomy" id="7539"/>
    <lineage>
        <taxon>Eukaryota</taxon>
        <taxon>Metazoa</taxon>
        <taxon>Ecdysozoa</taxon>
        <taxon>Arthropoda</taxon>
        <taxon>Hexapoda</taxon>
        <taxon>Insecta</taxon>
        <taxon>Pterygota</taxon>
        <taxon>Neoptera</taxon>
        <taxon>Endopterygota</taxon>
        <taxon>Coleoptera</taxon>
        <taxon>Polyphaga</taxon>
        <taxon>Cucujiformia</taxon>
        <taxon>Chrysomeloidea</taxon>
        <taxon>Chrysomelidae</taxon>
        <taxon>Chrysomelinae</taxon>
        <taxon>Doryphorini</taxon>
        <taxon>Leptinotarsa</taxon>
    </lineage>
</organism>
<dbReference type="Gene3D" id="3.40.50.1820">
    <property type="entry name" value="alpha/beta hydrolase"/>
    <property type="match status" value="1"/>
</dbReference>
<dbReference type="InterPro" id="IPR002018">
    <property type="entry name" value="CarbesteraseB"/>
</dbReference>
<protein>
    <submittedName>
        <fullName evidence="3">Esterase</fullName>
    </submittedName>
</protein>
<evidence type="ECO:0000259" key="2">
    <source>
        <dbReference type="Pfam" id="PF00135"/>
    </source>
</evidence>
<feature type="non-terminal residue" evidence="3">
    <location>
        <position position="1"/>
    </location>
</feature>